<dbReference type="Pfam" id="PF21082">
    <property type="entry name" value="MS_channel_3rd"/>
    <property type="match status" value="1"/>
</dbReference>
<feature type="transmembrane region" description="Helical" evidence="7">
    <location>
        <begin position="27"/>
        <end position="47"/>
    </location>
</feature>
<dbReference type="PANTHER" id="PTHR30347:SF1">
    <property type="entry name" value="MECHANOSENSITIVE CHANNEL MSCK"/>
    <property type="match status" value="1"/>
</dbReference>
<dbReference type="InterPro" id="IPR052702">
    <property type="entry name" value="MscS-like_channel"/>
</dbReference>
<organism evidence="11 12">
    <name type="scientific">Zhongshania marina</name>
    <dbReference type="NCBI Taxonomy" id="2304603"/>
    <lineage>
        <taxon>Bacteria</taxon>
        <taxon>Pseudomonadati</taxon>
        <taxon>Pseudomonadota</taxon>
        <taxon>Gammaproteobacteria</taxon>
        <taxon>Cellvibrionales</taxon>
        <taxon>Spongiibacteraceae</taxon>
        <taxon>Zhongshania</taxon>
    </lineage>
</organism>
<proteinExistence type="inferred from homology"/>
<evidence type="ECO:0000256" key="6">
    <source>
        <dbReference type="ARBA" id="ARBA00023136"/>
    </source>
</evidence>
<feature type="domain" description="Mechanosensitive ion channel transmembrane helices 2/3" evidence="10">
    <location>
        <begin position="214"/>
        <end position="254"/>
    </location>
</feature>
<dbReference type="InterPro" id="IPR006685">
    <property type="entry name" value="MscS_channel_2nd"/>
</dbReference>
<dbReference type="Gene3D" id="3.30.70.100">
    <property type="match status" value="1"/>
</dbReference>
<dbReference type="InterPro" id="IPR011014">
    <property type="entry name" value="MscS_channel_TM-2"/>
</dbReference>
<dbReference type="InterPro" id="IPR023408">
    <property type="entry name" value="MscS_beta-dom_sf"/>
</dbReference>
<gene>
    <name evidence="11" type="ORF">D0911_14120</name>
</gene>
<comment type="subcellular location">
    <subcellularLocation>
        <location evidence="1">Cell membrane</location>
        <topology evidence="1">Multi-pass membrane protein</topology>
    </subcellularLocation>
</comment>
<dbReference type="InterPro" id="IPR006686">
    <property type="entry name" value="MscS_channel_CS"/>
</dbReference>
<keyword evidence="4 7" id="KW-0812">Transmembrane</keyword>
<evidence type="ECO:0000256" key="1">
    <source>
        <dbReference type="ARBA" id="ARBA00004651"/>
    </source>
</evidence>
<feature type="transmembrane region" description="Helical" evidence="7">
    <location>
        <begin position="131"/>
        <end position="155"/>
    </location>
</feature>
<dbReference type="InterPro" id="IPR049142">
    <property type="entry name" value="MS_channel_1st"/>
</dbReference>
<feature type="transmembrane region" description="Helical" evidence="7">
    <location>
        <begin position="100"/>
        <end position="119"/>
    </location>
</feature>
<reference evidence="11 12" key="1">
    <citation type="submission" date="2018-10" db="EMBL/GenBank/DDBJ databases">
        <title>Draft genome sequence of Zhongshania sp. DSW25-10.</title>
        <authorList>
            <person name="Oh J."/>
        </authorList>
    </citation>
    <scope>NUCLEOTIDE SEQUENCE [LARGE SCALE GENOMIC DNA]</scope>
    <source>
        <strain evidence="11 12">DSW25-10</strain>
    </source>
</reference>
<dbReference type="Pfam" id="PF00924">
    <property type="entry name" value="MS_channel_2nd"/>
    <property type="match status" value="1"/>
</dbReference>
<keyword evidence="12" id="KW-1185">Reference proteome</keyword>
<evidence type="ECO:0000313" key="11">
    <source>
        <dbReference type="EMBL" id="RNL60153.1"/>
    </source>
</evidence>
<keyword evidence="6 7" id="KW-0472">Membrane</keyword>
<comment type="caution">
    <text evidence="11">The sequence shown here is derived from an EMBL/GenBank/DDBJ whole genome shotgun (WGS) entry which is preliminary data.</text>
</comment>
<dbReference type="Proteomes" id="UP000274695">
    <property type="component" value="Unassembled WGS sequence"/>
</dbReference>
<feature type="domain" description="Mechanosensitive ion channel MscS" evidence="8">
    <location>
        <begin position="256"/>
        <end position="323"/>
    </location>
</feature>
<protein>
    <submittedName>
        <fullName evidence="11">Mechanosensitive ion channel protein</fullName>
    </submittedName>
</protein>
<dbReference type="Pfam" id="PF21088">
    <property type="entry name" value="MS_channel_1st"/>
    <property type="match status" value="1"/>
</dbReference>
<feature type="transmembrane region" description="Helical" evidence="7">
    <location>
        <begin position="167"/>
        <end position="189"/>
    </location>
</feature>
<evidence type="ECO:0000259" key="8">
    <source>
        <dbReference type="Pfam" id="PF00924"/>
    </source>
</evidence>
<evidence type="ECO:0000256" key="2">
    <source>
        <dbReference type="ARBA" id="ARBA00008017"/>
    </source>
</evidence>
<feature type="domain" description="Mechanosensitive ion channel MscS C-terminal" evidence="9">
    <location>
        <begin position="332"/>
        <end position="417"/>
    </location>
</feature>
<sequence>MDLQNYKQALIELFDQILSVTLQPETYAQLALVLVVFGLGFFIATYIKKFVPLFADAPANAPLKPLRKLTGKLGNFIFPLLTILLLSIAVEVSARLLGQFWLVRTALIVAMMLVLRAIIRDYVKNDFIAFVFRWVGQPLLFLHLLNVLEPIIAILEAMKLSVGNIQISAYGVIRVALFGSLLFWLGRVSNSTGQEIIRRQEKLDFRTKEVAAKLFEVAIFVLIFLLLLQVMGINLTALAVFGGALGVGLGFGLQAIASNFISGIIILLDRSISLDDYIELEDGRTGFVRELTLRSTTLETYDGKDIMVPNEKFVTESFTNWTHKNKKQRYRVDFSVAYDSDIRKLVEIIKETVASHEQVLSGESIPFEERPDCEIDSFGDSGVNMFVEFWMMGIDDGKNRVGGDLLLMIFEAMRDNGFQIPFPQREVRVLNESMGK</sequence>
<dbReference type="SUPFAM" id="SSF82689">
    <property type="entry name" value="Mechanosensitive channel protein MscS (YggB), C-terminal domain"/>
    <property type="match status" value="1"/>
</dbReference>
<comment type="similarity">
    <text evidence="2">Belongs to the MscS (TC 1.A.23) family.</text>
</comment>
<evidence type="ECO:0000256" key="4">
    <source>
        <dbReference type="ARBA" id="ARBA00022692"/>
    </source>
</evidence>
<evidence type="ECO:0000256" key="3">
    <source>
        <dbReference type="ARBA" id="ARBA00022475"/>
    </source>
</evidence>
<dbReference type="PROSITE" id="PS01246">
    <property type="entry name" value="UPF0003"/>
    <property type="match status" value="1"/>
</dbReference>
<evidence type="ECO:0000259" key="9">
    <source>
        <dbReference type="Pfam" id="PF21082"/>
    </source>
</evidence>
<feature type="transmembrane region" description="Helical" evidence="7">
    <location>
        <begin position="210"/>
        <end position="231"/>
    </location>
</feature>
<dbReference type="Gene3D" id="2.30.30.60">
    <property type="match status" value="1"/>
</dbReference>
<keyword evidence="5 7" id="KW-1133">Transmembrane helix</keyword>
<dbReference type="InterPro" id="IPR049278">
    <property type="entry name" value="MS_channel_C"/>
</dbReference>
<feature type="transmembrane region" description="Helical" evidence="7">
    <location>
        <begin position="73"/>
        <end position="94"/>
    </location>
</feature>
<dbReference type="RefSeq" id="WP_123183084.1">
    <property type="nucleotide sequence ID" value="NZ_RHGB01000016.1"/>
</dbReference>
<dbReference type="PANTHER" id="PTHR30347">
    <property type="entry name" value="POTASSIUM CHANNEL RELATED"/>
    <property type="match status" value="1"/>
</dbReference>
<accession>A0ABX9VZW2</accession>
<dbReference type="InterPro" id="IPR010920">
    <property type="entry name" value="LSM_dom_sf"/>
</dbReference>
<evidence type="ECO:0000256" key="7">
    <source>
        <dbReference type="SAM" id="Phobius"/>
    </source>
</evidence>
<evidence type="ECO:0000259" key="10">
    <source>
        <dbReference type="Pfam" id="PF21088"/>
    </source>
</evidence>
<dbReference type="EMBL" id="RHGB01000016">
    <property type="protein sequence ID" value="RNL60153.1"/>
    <property type="molecule type" value="Genomic_DNA"/>
</dbReference>
<dbReference type="Gene3D" id="1.10.287.1260">
    <property type="match status" value="1"/>
</dbReference>
<dbReference type="SUPFAM" id="SSF82861">
    <property type="entry name" value="Mechanosensitive channel protein MscS (YggB), transmembrane region"/>
    <property type="match status" value="1"/>
</dbReference>
<dbReference type="SUPFAM" id="SSF50182">
    <property type="entry name" value="Sm-like ribonucleoproteins"/>
    <property type="match status" value="1"/>
</dbReference>
<evidence type="ECO:0000313" key="12">
    <source>
        <dbReference type="Proteomes" id="UP000274695"/>
    </source>
</evidence>
<feature type="transmembrane region" description="Helical" evidence="7">
    <location>
        <begin position="237"/>
        <end position="268"/>
    </location>
</feature>
<evidence type="ECO:0000256" key="5">
    <source>
        <dbReference type="ARBA" id="ARBA00022989"/>
    </source>
</evidence>
<keyword evidence="3" id="KW-1003">Cell membrane</keyword>
<dbReference type="InterPro" id="IPR011066">
    <property type="entry name" value="MscS_channel_C_sf"/>
</dbReference>
<name>A0ABX9VZW2_9GAMM</name>